<keyword evidence="6" id="KW-1185">Reference proteome</keyword>
<dbReference type="InterPro" id="IPR036291">
    <property type="entry name" value="NAD(P)-bd_dom_sf"/>
</dbReference>
<organism evidence="5 6">
    <name type="scientific">Bradyrhizobium canariense</name>
    <dbReference type="NCBI Taxonomy" id="255045"/>
    <lineage>
        <taxon>Bacteria</taxon>
        <taxon>Pseudomonadati</taxon>
        <taxon>Pseudomonadota</taxon>
        <taxon>Alphaproteobacteria</taxon>
        <taxon>Hyphomicrobiales</taxon>
        <taxon>Nitrobacteraceae</taxon>
        <taxon>Bradyrhizobium</taxon>
    </lineage>
</organism>
<dbReference type="SUPFAM" id="SSF52283">
    <property type="entry name" value="Formate/glycerate dehydrogenase catalytic domain-like"/>
    <property type="match status" value="1"/>
</dbReference>
<dbReference type="SUPFAM" id="SSF51735">
    <property type="entry name" value="NAD(P)-binding Rossmann-fold domains"/>
    <property type="match status" value="1"/>
</dbReference>
<dbReference type="InterPro" id="IPR006140">
    <property type="entry name" value="D-isomer_DH_NAD-bd"/>
</dbReference>
<evidence type="ECO:0000313" key="5">
    <source>
        <dbReference type="EMBL" id="SDS63619.1"/>
    </source>
</evidence>
<evidence type="ECO:0000313" key="6">
    <source>
        <dbReference type="Proteomes" id="UP000243904"/>
    </source>
</evidence>
<dbReference type="Gene3D" id="3.40.50.720">
    <property type="entry name" value="NAD(P)-binding Rossmann-like Domain"/>
    <property type="match status" value="2"/>
</dbReference>
<dbReference type="Pfam" id="PF02826">
    <property type="entry name" value="2-Hacid_dh_C"/>
    <property type="match status" value="1"/>
</dbReference>
<gene>
    <name evidence="5" type="ORF">SAMN05444158_2682</name>
</gene>
<dbReference type="AlphaFoldDB" id="A0A1H1TVG8"/>
<sequence length="303" mass="32836">MRGVFVDANGSLADIFERQNAEGDPEVAVNRNADITSEQMPALLDGPEIVIIDHTPFPTDVARRCAGLKHVVFLGTGARSYMNPEELAELGITVHLIKGYGDTAVAECAIALMWEASRGIAKMDREMRAGNWLREDGMQLTGKTLGLIGFGGIAAEVARIAIGSGMRVIAWNRTPKNHPGAEFTDLDTLLAQSHVVSLHLLLNDETRGFLTRERIARMKPGVLFVNTARGALVDEAAMIDALKSGHIRHAGLDVFNIEPLPSDHPLTKLPNVTLSAHSAFRTPEANENLISAAWAHCRRIAKG</sequence>
<dbReference type="InterPro" id="IPR029753">
    <property type="entry name" value="D-isomer_DH_CS"/>
</dbReference>
<keyword evidence="3" id="KW-0520">NAD</keyword>
<comment type="similarity">
    <text evidence="1">Belongs to the D-isomer specific 2-hydroxyacid dehydrogenase family.</text>
</comment>
<dbReference type="PROSITE" id="PS00671">
    <property type="entry name" value="D_2_HYDROXYACID_DH_3"/>
    <property type="match status" value="1"/>
</dbReference>
<evidence type="ECO:0000256" key="2">
    <source>
        <dbReference type="ARBA" id="ARBA00023002"/>
    </source>
</evidence>
<dbReference type="InterPro" id="IPR050418">
    <property type="entry name" value="D-iso_2-hydroxyacid_DH_PdxB"/>
</dbReference>
<dbReference type="FunFam" id="3.40.50.720:FF:000203">
    <property type="entry name" value="D-3-phosphoglycerate dehydrogenase (SerA)"/>
    <property type="match status" value="1"/>
</dbReference>
<evidence type="ECO:0000259" key="4">
    <source>
        <dbReference type="Pfam" id="PF02826"/>
    </source>
</evidence>
<keyword evidence="2" id="KW-0560">Oxidoreductase</keyword>
<evidence type="ECO:0000256" key="1">
    <source>
        <dbReference type="ARBA" id="ARBA00005854"/>
    </source>
</evidence>
<evidence type="ECO:0000256" key="3">
    <source>
        <dbReference type="ARBA" id="ARBA00023027"/>
    </source>
</evidence>
<dbReference type="RefSeq" id="WP_146687574.1">
    <property type="nucleotide sequence ID" value="NZ_LT629750.1"/>
</dbReference>
<dbReference type="PANTHER" id="PTHR43761:SF1">
    <property type="entry name" value="D-ISOMER SPECIFIC 2-HYDROXYACID DEHYDROGENASE CATALYTIC DOMAIN-CONTAINING PROTEIN-RELATED"/>
    <property type="match status" value="1"/>
</dbReference>
<dbReference type="GO" id="GO:0016616">
    <property type="term" value="F:oxidoreductase activity, acting on the CH-OH group of donors, NAD or NADP as acceptor"/>
    <property type="evidence" value="ECO:0007669"/>
    <property type="project" value="UniProtKB-ARBA"/>
</dbReference>
<accession>A0A1H1TVG8</accession>
<proteinExistence type="inferred from homology"/>
<protein>
    <submittedName>
        <fullName evidence="5">D-3-phosphoglycerate dehydrogenase</fullName>
    </submittedName>
</protein>
<dbReference type="EMBL" id="LT629750">
    <property type="protein sequence ID" value="SDS63619.1"/>
    <property type="molecule type" value="Genomic_DNA"/>
</dbReference>
<dbReference type="GO" id="GO:0051287">
    <property type="term" value="F:NAD binding"/>
    <property type="evidence" value="ECO:0007669"/>
    <property type="project" value="InterPro"/>
</dbReference>
<feature type="domain" description="D-isomer specific 2-hydroxyacid dehydrogenase NAD-binding" evidence="4">
    <location>
        <begin position="110"/>
        <end position="279"/>
    </location>
</feature>
<dbReference type="Proteomes" id="UP000243904">
    <property type="component" value="Chromosome I"/>
</dbReference>
<dbReference type="PANTHER" id="PTHR43761">
    <property type="entry name" value="D-ISOMER SPECIFIC 2-HYDROXYACID DEHYDROGENASE FAMILY PROTEIN (AFU_ORTHOLOGUE AFUA_1G13630)"/>
    <property type="match status" value="1"/>
</dbReference>
<reference evidence="6" key="1">
    <citation type="submission" date="2016-10" db="EMBL/GenBank/DDBJ databases">
        <authorList>
            <person name="Varghese N."/>
            <person name="Submissions S."/>
        </authorList>
    </citation>
    <scope>NUCLEOTIDE SEQUENCE [LARGE SCALE GENOMIC DNA]</scope>
    <source>
        <strain evidence="6">GAS369</strain>
    </source>
</reference>
<name>A0A1H1TVG8_9BRAD</name>